<dbReference type="CDD" id="cd06427">
    <property type="entry name" value="CESA_like_2"/>
    <property type="match status" value="1"/>
</dbReference>
<name>A0A328VFK4_9CHLR</name>
<dbReference type="SUPFAM" id="SSF53448">
    <property type="entry name" value="Nucleotide-diphospho-sugar transferases"/>
    <property type="match status" value="1"/>
</dbReference>
<dbReference type="Pfam" id="PF13641">
    <property type="entry name" value="Glyco_tranf_2_3"/>
    <property type="match status" value="1"/>
</dbReference>
<evidence type="ECO:0000256" key="2">
    <source>
        <dbReference type="ARBA" id="ARBA00022676"/>
    </source>
</evidence>
<evidence type="ECO:0000256" key="5">
    <source>
        <dbReference type="ARBA" id="ARBA00022989"/>
    </source>
</evidence>
<dbReference type="PANTHER" id="PTHR43867:SF2">
    <property type="entry name" value="CELLULOSE SYNTHASE CATALYTIC SUBUNIT A [UDP-FORMING]"/>
    <property type="match status" value="1"/>
</dbReference>
<evidence type="ECO:0000256" key="4">
    <source>
        <dbReference type="ARBA" id="ARBA00022692"/>
    </source>
</evidence>
<feature type="transmembrane region" description="Helical" evidence="7">
    <location>
        <begin position="939"/>
        <end position="961"/>
    </location>
</feature>
<accession>A0A328VFK4</accession>
<dbReference type="GO" id="GO:0016020">
    <property type="term" value="C:membrane"/>
    <property type="evidence" value="ECO:0007669"/>
    <property type="project" value="UniProtKB-SubCell"/>
</dbReference>
<feature type="transmembrane region" description="Helical" evidence="7">
    <location>
        <begin position="751"/>
        <end position="767"/>
    </location>
</feature>
<dbReference type="PANTHER" id="PTHR43867">
    <property type="entry name" value="CELLULOSE SYNTHASE CATALYTIC SUBUNIT A [UDP-FORMING]"/>
    <property type="match status" value="1"/>
</dbReference>
<feature type="transmembrane region" description="Helical" evidence="7">
    <location>
        <begin position="797"/>
        <end position="818"/>
    </location>
</feature>
<feature type="transmembrane region" description="Helical" evidence="7">
    <location>
        <begin position="669"/>
        <end position="692"/>
    </location>
</feature>
<feature type="transmembrane region" description="Helical" evidence="7">
    <location>
        <begin position="450"/>
        <end position="470"/>
    </location>
</feature>
<feature type="transmembrane region" description="Helical" evidence="7">
    <location>
        <begin position="727"/>
        <end position="744"/>
    </location>
</feature>
<feature type="transmembrane region" description="Helical" evidence="7">
    <location>
        <begin position="596"/>
        <end position="618"/>
    </location>
</feature>
<dbReference type="InterPro" id="IPR029044">
    <property type="entry name" value="Nucleotide-diphossugar_trans"/>
</dbReference>
<dbReference type="InterPro" id="IPR038731">
    <property type="entry name" value="RgtA/B/C-like"/>
</dbReference>
<organism evidence="9 10">
    <name type="scientific">Thermogemmatispora tikiterensis</name>
    <dbReference type="NCBI Taxonomy" id="1825093"/>
    <lineage>
        <taxon>Bacteria</taxon>
        <taxon>Bacillati</taxon>
        <taxon>Chloroflexota</taxon>
        <taxon>Ktedonobacteria</taxon>
        <taxon>Thermogemmatisporales</taxon>
        <taxon>Thermogemmatisporaceae</taxon>
        <taxon>Thermogemmatispora</taxon>
    </lineage>
</organism>
<proteinExistence type="predicted"/>
<dbReference type="AlphaFoldDB" id="A0A328VFK4"/>
<keyword evidence="6 7" id="KW-0472">Membrane</keyword>
<evidence type="ECO:0000313" key="10">
    <source>
        <dbReference type="Proteomes" id="UP000248706"/>
    </source>
</evidence>
<dbReference type="Gene3D" id="3.90.550.10">
    <property type="entry name" value="Spore Coat Polysaccharide Biosynthesis Protein SpsA, Chain A"/>
    <property type="match status" value="1"/>
</dbReference>
<keyword evidence="10" id="KW-1185">Reference proteome</keyword>
<dbReference type="Proteomes" id="UP000248706">
    <property type="component" value="Unassembled WGS sequence"/>
</dbReference>
<keyword evidence="3" id="KW-0808">Transferase</keyword>
<feature type="transmembrane region" description="Helical" evidence="7">
    <location>
        <begin position="490"/>
        <end position="514"/>
    </location>
</feature>
<feature type="transmembrane region" description="Helical" evidence="7">
    <location>
        <begin position="415"/>
        <end position="438"/>
    </location>
</feature>
<dbReference type="InterPro" id="IPR050321">
    <property type="entry name" value="Glycosyltr_2/OpgH_subfam"/>
</dbReference>
<evidence type="ECO:0000259" key="8">
    <source>
        <dbReference type="Pfam" id="PF13231"/>
    </source>
</evidence>
<dbReference type="EMBL" id="MCIF01000002">
    <property type="protein sequence ID" value="RAQ96486.1"/>
    <property type="molecule type" value="Genomic_DNA"/>
</dbReference>
<evidence type="ECO:0000313" key="9">
    <source>
        <dbReference type="EMBL" id="RAQ96486.1"/>
    </source>
</evidence>
<keyword evidence="4 7" id="KW-0812">Transmembrane</keyword>
<evidence type="ECO:0000256" key="1">
    <source>
        <dbReference type="ARBA" id="ARBA00004141"/>
    </source>
</evidence>
<feature type="transmembrane region" description="Helical" evidence="7">
    <location>
        <begin position="896"/>
        <end position="919"/>
    </location>
</feature>
<feature type="transmembrane region" description="Helical" evidence="7">
    <location>
        <begin position="704"/>
        <end position="721"/>
    </location>
</feature>
<feature type="transmembrane region" description="Helical" evidence="7">
    <location>
        <begin position="82"/>
        <end position="100"/>
    </location>
</feature>
<sequence>MASGLLTKESPKFSELQFRNRVARYRRWLEGNVSPSATRSNSRELAEYQRAACRPILIHGKEVTVFAPFHPERAALHTFSRAQLAILGGLLLLWGGALVWKGPTLLVVASTLITLLYVAHLLLQFAIVGTHLLAPAEASGDEGIDEHLISALNNADWPHYTILCPLYREAAVVGQMVSALRALDYPRDRLEILLLTEEDDLETRAALKQLALPAHFRVLVVPRGYPRTKARACNYGLLHARGDYLVIYDAEDIPDPLQLKKAVLTFAQHDHSLACVQARLNCYNPSQNLLTRLFTAEYSLWFDLVLPGLQRLGLPLPLGGTSNHFRVSVLRAVGGWDAFNVTEDCDLGLRLFQHGFKTVILDSTTYEEANSRLSNWLRQRSRWIKGYMQTYLVYMRHPLVYWRERRLRELCSVQLVIGASAASLLVNPLVWALSLFYVCTAGRYQAFYHLLFPGPILYMGAFCLIFGNFFHLYLNLLALLHRRYYALVPWALLMPCCWLLDSLAAYLALAELLIRPHYWQKTLHGFHLLKQQQPVNQFSATVVPATPQRGPSEIEIGLTPIRLGGHTPFKPLRLVLTPETSIRPLPRIRRSRPHDLGALVTFLCACLSSISACLYFFLHQEILLYGDAYAHLRIARSVFDSATPGLAQLGGVWLPLPHVLMLPFVWNDFLWHSGLAGSFVSMLCYIIAALYLYRGGLRLTRDRWAAFLCSLVFMLNPNILYLQSTPLTELTLICMMTVAGYYFLSWAQENRPRYLVLAAASTFLATLSRYEGWSFFVCLLLLVSLTSLLKRRSFAEICANTLVFALLGGFGIALWLAWNRIIFGDTFFFLHGPFSSEMLLSSFARAGRFYTYHNVSLSLLTYILLSVKTFGPFLLFLSLLSFIFFLLSHRLRPETLALIAFMAPLGFYVLSIYSGQALILLPEIGPGHDPGRLYNDRHGAAVVVPAALLLATLMSSGLRLLRGRLHLLGRLACAGAICGQACFIAATGIVTLQDGLYGNSCTGTHPVSIYLARHYNGGLILEDVSPTNFDVSEAGINFRSVIYDGSGRLWQQALRNPAASVDWIVLNPRLPGDRVARALPPGSPLLRQFTLVLIDSRSGMHLYHHRGRPPLPDRPIPPELLTAHRLCPND</sequence>
<comment type="subcellular location">
    <subcellularLocation>
        <location evidence="1">Membrane</location>
        <topology evidence="1">Multi-pass membrane protein</topology>
    </subcellularLocation>
</comment>
<dbReference type="OrthoDB" id="9768769at2"/>
<dbReference type="GO" id="GO:0016757">
    <property type="term" value="F:glycosyltransferase activity"/>
    <property type="evidence" value="ECO:0007669"/>
    <property type="project" value="UniProtKB-KW"/>
</dbReference>
<evidence type="ECO:0000256" key="7">
    <source>
        <dbReference type="SAM" id="Phobius"/>
    </source>
</evidence>
<reference evidence="9 10" key="1">
    <citation type="submission" date="2016-08" db="EMBL/GenBank/DDBJ databases">
        <title>Analysis of Carbohydrate Active Enzymes in Thermogemmatispora T81 Reveals Carbohydrate Degradation Ability.</title>
        <authorList>
            <person name="Tomazini A."/>
            <person name="Lal S."/>
            <person name="Stott M."/>
            <person name="Henrissat B."/>
            <person name="Polikarpov I."/>
            <person name="Sparling R."/>
            <person name="Levin D.B."/>
        </authorList>
    </citation>
    <scope>NUCLEOTIDE SEQUENCE [LARGE SCALE GENOMIC DNA]</scope>
    <source>
        <strain evidence="9 10">T81</strain>
    </source>
</reference>
<protein>
    <recommendedName>
        <fullName evidence="8">Glycosyltransferase RgtA/B/C/D-like domain-containing protein</fullName>
    </recommendedName>
</protein>
<gene>
    <name evidence="9" type="ORF">A4R35_13140</name>
</gene>
<keyword evidence="2" id="KW-0328">Glycosyltransferase</keyword>
<feature type="domain" description="Glycosyltransferase RgtA/B/C/D-like" evidence="8">
    <location>
        <begin position="674"/>
        <end position="803"/>
    </location>
</feature>
<keyword evidence="5 7" id="KW-1133">Transmembrane helix</keyword>
<feature type="transmembrane region" description="Helical" evidence="7">
    <location>
        <begin position="773"/>
        <end position="790"/>
    </location>
</feature>
<dbReference type="Pfam" id="PF13231">
    <property type="entry name" value="PMT_2"/>
    <property type="match status" value="1"/>
</dbReference>
<evidence type="ECO:0000256" key="6">
    <source>
        <dbReference type="ARBA" id="ARBA00023136"/>
    </source>
</evidence>
<evidence type="ECO:0000256" key="3">
    <source>
        <dbReference type="ARBA" id="ARBA00022679"/>
    </source>
</evidence>
<feature type="transmembrane region" description="Helical" evidence="7">
    <location>
        <begin position="859"/>
        <end position="887"/>
    </location>
</feature>
<comment type="caution">
    <text evidence="9">The sequence shown here is derived from an EMBL/GenBank/DDBJ whole genome shotgun (WGS) entry which is preliminary data.</text>
</comment>
<feature type="transmembrane region" description="Helical" evidence="7">
    <location>
        <begin position="105"/>
        <end position="127"/>
    </location>
</feature>
<dbReference type="RefSeq" id="WP_112430100.1">
    <property type="nucleotide sequence ID" value="NZ_MCIF01000002.1"/>
</dbReference>